<organism evidence="1 2">
    <name type="scientific">Tibeticola sediminis</name>
    <dbReference type="NCBI Taxonomy" id="1917811"/>
    <lineage>
        <taxon>Bacteria</taxon>
        <taxon>Pseudomonadati</taxon>
        <taxon>Pseudomonadota</taxon>
        <taxon>Betaproteobacteria</taxon>
        <taxon>Burkholderiales</taxon>
        <taxon>Comamonadaceae</taxon>
        <taxon>Tibeticola</taxon>
    </lineage>
</organism>
<keyword evidence="2" id="KW-1185">Reference proteome</keyword>
<dbReference type="EMBL" id="RKQL01000001">
    <property type="protein sequence ID" value="RPE72697.1"/>
    <property type="molecule type" value="Genomic_DNA"/>
</dbReference>
<reference evidence="1 2" key="1">
    <citation type="submission" date="2018-11" db="EMBL/GenBank/DDBJ databases">
        <title>Genomic Encyclopedia of Type Strains, Phase IV (KMG-IV): sequencing the most valuable type-strain genomes for metagenomic binning, comparative biology and taxonomic classification.</title>
        <authorList>
            <person name="Goeker M."/>
        </authorList>
    </citation>
    <scope>NUCLEOTIDE SEQUENCE [LARGE SCALE GENOMIC DNA]</scope>
    <source>
        <strain evidence="1 2">DSM 101684</strain>
    </source>
</reference>
<dbReference type="Proteomes" id="UP000272193">
    <property type="component" value="Unassembled WGS sequence"/>
</dbReference>
<dbReference type="AlphaFoldDB" id="A0A3N4V6H1"/>
<sequence length="65" mass="6770">MPEQADGLLERALHFHLGLRALGNAEKAPRGNLFSVAFGLQRFLAPAVAVLAAVAVVEATASMLA</sequence>
<evidence type="ECO:0000313" key="1">
    <source>
        <dbReference type="EMBL" id="RPE72697.1"/>
    </source>
</evidence>
<evidence type="ECO:0000313" key="2">
    <source>
        <dbReference type="Proteomes" id="UP000272193"/>
    </source>
</evidence>
<comment type="caution">
    <text evidence="1">The sequence shown here is derived from an EMBL/GenBank/DDBJ whole genome shotgun (WGS) entry which is preliminary data.</text>
</comment>
<name>A0A3N4V6H1_9BURK</name>
<gene>
    <name evidence="1" type="ORF">EDC62_0399</name>
</gene>
<accession>A0A3N4V6H1</accession>
<proteinExistence type="predicted"/>
<protein>
    <submittedName>
        <fullName evidence="1">Uncharacterized protein</fullName>
    </submittedName>
</protein>